<dbReference type="GO" id="GO:0010738">
    <property type="term" value="P:regulation of protein kinase A signaling"/>
    <property type="evidence" value="ECO:0007669"/>
    <property type="project" value="TreeGrafter"/>
</dbReference>
<keyword evidence="3" id="KW-1185">Reference proteome</keyword>
<dbReference type="PANTHER" id="PTHR15934">
    <property type="entry name" value="RNA 2',3'-CYCLIC PHOSPHODIESTERASE"/>
    <property type="match status" value="1"/>
</dbReference>
<dbReference type="InterPro" id="IPR009097">
    <property type="entry name" value="Cyclic_Pdiesterase"/>
</dbReference>
<dbReference type="Pfam" id="PF10469">
    <property type="entry name" value="AKAP7_NLS"/>
    <property type="match status" value="1"/>
</dbReference>
<reference evidence="2 3" key="1">
    <citation type="journal article" date="2024" name="Nat. Commun.">
        <title>Phylogenomics reveals the evolutionary origins of lichenization in chlorophyte algae.</title>
        <authorList>
            <person name="Puginier C."/>
            <person name="Libourel C."/>
            <person name="Otte J."/>
            <person name="Skaloud P."/>
            <person name="Haon M."/>
            <person name="Grisel S."/>
            <person name="Petersen M."/>
            <person name="Berrin J.G."/>
            <person name="Delaux P.M."/>
            <person name="Dal Grande F."/>
            <person name="Keller J."/>
        </authorList>
    </citation>
    <scope>NUCLEOTIDE SEQUENCE [LARGE SCALE GENOMIC DNA]</scope>
    <source>
        <strain evidence="2 3">SAG 245.80</strain>
    </source>
</reference>
<accession>A0AAW1SAP0</accession>
<protein>
    <recommendedName>
        <fullName evidence="1">A-kinase anchor protein 7-like phosphoesterase domain-containing protein</fullName>
    </recommendedName>
</protein>
<dbReference type="InterPro" id="IPR052641">
    <property type="entry name" value="AKAP7_isoform_gamma"/>
</dbReference>
<dbReference type="InterPro" id="IPR019510">
    <property type="entry name" value="AKAP7-like_phosphoesterase"/>
</dbReference>
<comment type="caution">
    <text evidence="2">The sequence shown here is derived from an EMBL/GenBank/DDBJ whole genome shotgun (WGS) entry which is preliminary data.</text>
</comment>
<gene>
    <name evidence="2" type="ORF">WJX81_003299</name>
</gene>
<dbReference type="EMBL" id="JALJOU010000007">
    <property type="protein sequence ID" value="KAK9842508.1"/>
    <property type="molecule type" value="Genomic_DNA"/>
</dbReference>
<dbReference type="Gene3D" id="3.90.1140.10">
    <property type="entry name" value="Cyclic phosphodiesterase"/>
    <property type="match status" value="1"/>
</dbReference>
<evidence type="ECO:0000313" key="3">
    <source>
        <dbReference type="Proteomes" id="UP001445335"/>
    </source>
</evidence>
<dbReference type="Proteomes" id="UP001445335">
    <property type="component" value="Unassembled WGS sequence"/>
</dbReference>
<name>A0AAW1SAP0_9CHLO</name>
<dbReference type="SUPFAM" id="SSF55144">
    <property type="entry name" value="LigT-like"/>
    <property type="match status" value="1"/>
</dbReference>
<feature type="domain" description="A-kinase anchor protein 7-like phosphoesterase" evidence="1">
    <location>
        <begin position="13"/>
        <end position="130"/>
    </location>
</feature>
<evidence type="ECO:0000259" key="1">
    <source>
        <dbReference type="Pfam" id="PF10469"/>
    </source>
</evidence>
<dbReference type="GO" id="GO:0005829">
    <property type="term" value="C:cytosol"/>
    <property type="evidence" value="ECO:0007669"/>
    <property type="project" value="TreeGrafter"/>
</dbReference>
<proteinExistence type="predicted"/>
<dbReference type="PANTHER" id="PTHR15934:SF2">
    <property type="entry name" value="A-KINASE ANCHOR PROTEIN 7-LIKE PHOSPHOESTERASE DOMAIN-CONTAINING PROTEIN"/>
    <property type="match status" value="1"/>
</dbReference>
<dbReference type="GO" id="GO:0034237">
    <property type="term" value="F:protein kinase A regulatory subunit binding"/>
    <property type="evidence" value="ECO:0007669"/>
    <property type="project" value="TreeGrafter"/>
</dbReference>
<evidence type="ECO:0000313" key="2">
    <source>
        <dbReference type="EMBL" id="KAK9842508.1"/>
    </source>
</evidence>
<dbReference type="AlphaFoldDB" id="A0AAW1SAP0"/>
<organism evidence="2 3">
    <name type="scientific">Elliptochloris bilobata</name>
    <dbReference type="NCBI Taxonomy" id="381761"/>
    <lineage>
        <taxon>Eukaryota</taxon>
        <taxon>Viridiplantae</taxon>
        <taxon>Chlorophyta</taxon>
        <taxon>core chlorophytes</taxon>
        <taxon>Trebouxiophyceae</taxon>
        <taxon>Trebouxiophyceae incertae sedis</taxon>
        <taxon>Elliptochloris clade</taxon>
        <taxon>Elliptochloris</taxon>
    </lineage>
</organism>
<sequence>MPPTHFLALQAPVVELEGLGTFRDQVLFLGARKDEGLERVREVAAAARAALQDIGLQGGGGGAAFAPHVTIAKLSKVPWRRGQPRLRSIPREAWGPCADVRGGSVTLSAVQLCRMRGRLAGHYYAVEKSIWLDEPYL</sequence>